<evidence type="ECO:0000259" key="3">
    <source>
        <dbReference type="Pfam" id="PF01765"/>
    </source>
</evidence>
<proteinExistence type="inferred from homology"/>
<dbReference type="AlphaFoldDB" id="A0A6G6BY23"/>
<protein>
    <submittedName>
        <fullName evidence="4">Ribosome recycling factor</fullName>
    </submittedName>
</protein>
<keyword evidence="2" id="KW-0648">Protein biosynthesis</keyword>
<dbReference type="InterPro" id="IPR002661">
    <property type="entry name" value="Ribosome_recyc_fac"/>
</dbReference>
<accession>A0A6G6BY23</accession>
<dbReference type="GO" id="GO:0043023">
    <property type="term" value="F:ribosomal large subunit binding"/>
    <property type="evidence" value="ECO:0007669"/>
    <property type="project" value="TreeGrafter"/>
</dbReference>
<organism evidence="4">
    <name type="scientific">Blattabacterium sp.</name>
    <name type="common">Ectobius sp.</name>
    <dbReference type="NCBI Taxonomy" id="2712800"/>
    <lineage>
        <taxon>Bacteria</taxon>
        <taxon>Pseudomonadati</taxon>
        <taxon>Bacteroidota</taxon>
        <taxon>Flavobacteriia</taxon>
        <taxon>Flavobacteriales</taxon>
        <taxon>Blattabacteriaceae</taxon>
        <taxon>Blattabacterium</taxon>
    </lineage>
</organism>
<dbReference type="PANTHER" id="PTHR20982:SF3">
    <property type="entry name" value="MITOCHONDRIAL RIBOSOME RECYCLING FACTOR PSEUDO 1"/>
    <property type="match status" value="1"/>
</dbReference>
<dbReference type="InterPro" id="IPR036191">
    <property type="entry name" value="RRF_sf"/>
</dbReference>
<evidence type="ECO:0000256" key="2">
    <source>
        <dbReference type="ARBA" id="ARBA00022917"/>
    </source>
</evidence>
<dbReference type="EMBL" id="MN042892">
    <property type="protein sequence ID" value="QID56872.1"/>
    <property type="molecule type" value="Genomic_DNA"/>
</dbReference>
<dbReference type="Pfam" id="PF01765">
    <property type="entry name" value="RRF"/>
    <property type="match status" value="1"/>
</dbReference>
<evidence type="ECO:0000256" key="1">
    <source>
        <dbReference type="ARBA" id="ARBA00005912"/>
    </source>
</evidence>
<dbReference type="NCBIfam" id="TIGR00496">
    <property type="entry name" value="frr"/>
    <property type="match status" value="1"/>
</dbReference>
<feature type="domain" description="Ribosome recycling factor" evidence="3">
    <location>
        <begin position="22"/>
        <end position="182"/>
    </location>
</feature>
<name>A0A6G6BY23_9FLAO</name>
<dbReference type="Gene3D" id="3.30.1360.40">
    <property type="match status" value="1"/>
</dbReference>
<evidence type="ECO:0000313" key="4">
    <source>
        <dbReference type="EMBL" id="QID56872.1"/>
    </source>
</evidence>
<sequence length="184" mass="21536">MDELNNIFFSCRKDMKKIIEKLKEDVHYLRLGSKFTASFLSKMNIKCYGTFLPMMEIANITIIDNMNISIQPWDRSIISNIDKAIIDANLGFMPTNKGDSIHINLPIITEEERKNLIKKVKMQIEHAKVLIRNIRKKSNQNIKKLKISEDLLKSGEIRIQKITIEYIKEVDNFLKNKEIEILKI</sequence>
<dbReference type="GO" id="GO:0006412">
    <property type="term" value="P:translation"/>
    <property type="evidence" value="ECO:0007669"/>
    <property type="project" value="UniProtKB-KW"/>
</dbReference>
<dbReference type="SUPFAM" id="SSF55194">
    <property type="entry name" value="Ribosome recycling factor, RRF"/>
    <property type="match status" value="1"/>
</dbReference>
<dbReference type="InterPro" id="IPR023584">
    <property type="entry name" value="Ribosome_recyc_fac_dom"/>
</dbReference>
<dbReference type="FunFam" id="3.30.1360.40:FF:000001">
    <property type="entry name" value="Ribosome-recycling factor"/>
    <property type="match status" value="1"/>
</dbReference>
<dbReference type="Gene3D" id="1.10.132.20">
    <property type="entry name" value="Ribosome-recycling factor"/>
    <property type="match status" value="1"/>
</dbReference>
<comment type="similarity">
    <text evidence="1">Belongs to the RRF family.</text>
</comment>
<feature type="non-terminal residue" evidence="4">
    <location>
        <position position="184"/>
    </location>
</feature>
<dbReference type="PANTHER" id="PTHR20982">
    <property type="entry name" value="RIBOSOME RECYCLING FACTOR"/>
    <property type="match status" value="1"/>
</dbReference>
<reference evidence="4" key="1">
    <citation type="journal article" date="2020" name="Biol. Lett.">
        <title>Evolutionary rates are correlated between cockroach symbionts and mitochondrial genomes.</title>
        <authorList>
            <person name="Arab D.A."/>
            <person name="Bourguignon T."/>
            <person name="Wang Z."/>
            <person name="Ho S.Y.W."/>
            <person name="Lo N."/>
        </authorList>
    </citation>
    <scope>NUCLEOTIDE SEQUENCE</scope>
    <source>
        <strain evidence="4">DHOG3414</strain>
    </source>
</reference>